<dbReference type="Pfam" id="PF01885">
    <property type="entry name" value="PTS_2-RNA"/>
    <property type="match status" value="1"/>
</dbReference>
<sequence length="186" mass="21213">MELTNAELKDLSRAMSHALRHEPWVYELELDEEGWTSTERLLSALRKQKSKWRNVTERDFVRLMESATKQRYEMADGRIRAFYGHSVTGLLKKTPAEPPAVLYHGTSPEVVEFILAEGLRPMARQFVHLSTEIVTAKEVGRRKCKVPVILQIDSPLAVQQGSCFYLGNEMVWLADKIPGNCLSVLE</sequence>
<dbReference type="RefSeq" id="WP_013628020.1">
    <property type="nucleotide sequence ID" value="NC_015174.1"/>
</dbReference>
<dbReference type="PANTHER" id="PTHR12684:SF2">
    <property type="entry name" value="TRNA 2'-PHOSPHOTRANSFERASE 1"/>
    <property type="match status" value="1"/>
</dbReference>
<dbReference type="GO" id="GO:0006388">
    <property type="term" value="P:tRNA splicing, via endonucleolytic cleavage and ligation"/>
    <property type="evidence" value="ECO:0007669"/>
    <property type="project" value="UniProtKB-UniRule"/>
</dbReference>
<dbReference type="InterPro" id="IPR002745">
    <property type="entry name" value="Ptrans_KptA/Tpt1"/>
</dbReference>
<protein>
    <recommendedName>
        <fullName evidence="5">Probable RNA 2'-phosphotransferase</fullName>
        <ecNumber evidence="5">2.7.1.-</ecNumber>
    </recommendedName>
</protein>
<evidence type="ECO:0000256" key="2">
    <source>
        <dbReference type="ARBA" id="ARBA00022679"/>
    </source>
</evidence>
<dbReference type="InterPro" id="IPR042081">
    <property type="entry name" value="RNA_2'-PTrans_C"/>
</dbReference>
<dbReference type="SUPFAM" id="SSF56399">
    <property type="entry name" value="ADP-ribosylation"/>
    <property type="match status" value="1"/>
</dbReference>
<dbReference type="KEGG" id="pbs:Plabr_1682"/>
<evidence type="ECO:0000313" key="6">
    <source>
        <dbReference type="EMBL" id="ADY59293.1"/>
    </source>
</evidence>
<evidence type="ECO:0000256" key="5">
    <source>
        <dbReference type="HAMAP-Rule" id="MF_00299"/>
    </source>
</evidence>
<dbReference type="GO" id="GO:0000215">
    <property type="term" value="F:tRNA 2'-phosphotransferase activity"/>
    <property type="evidence" value="ECO:0007669"/>
    <property type="project" value="TreeGrafter"/>
</dbReference>
<dbReference type="eggNOG" id="COG1859">
    <property type="taxonomic scope" value="Bacteria"/>
</dbReference>
<dbReference type="EMBL" id="CP002546">
    <property type="protein sequence ID" value="ADY59293.1"/>
    <property type="molecule type" value="Genomic_DNA"/>
</dbReference>
<dbReference type="Gene3D" id="1.10.10.970">
    <property type="entry name" value="RNA 2'-phosphotransferase, Tpt1/KptA family, N-terminal domain"/>
    <property type="match status" value="1"/>
</dbReference>
<evidence type="ECO:0000313" key="7">
    <source>
        <dbReference type="Proteomes" id="UP000006860"/>
    </source>
</evidence>
<dbReference type="GO" id="GO:0003950">
    <property type="term" value="F:NAD+ poly-ADP-ribosyltransferase activity"/>
    <property type="evidence" value="ECO:0007669"/>
    <property type="project" value="InterPro"/>
</dbReference>
<keyword evidence="3 5" id="KW-0520">NAD</keyword>
<evidence type="ECO:0000256" key="1">
    <source>
        <dbReference type="ARBA" id="ARBA00009836"/>
    </source>
</evidence>
<comment type="similarity">
    <text evidence="1 5">Belongs to the KptA/TPT1 family.</text>
</comment>
<evidence type="ECO:0000256" key="3">
    <source>
        <dbReference type="ARBA" id="ARBA00023027"/>
    </source>
</evidence>
<accession>F0ST82</accession>
<reference evidence="7" key="1">
    <citation type="submission" date="2011-02" db="EMBL/GenBank/DDBJ databases">
        <title>The complete genome of Planctomyces brasiliensis DSM 5305.</title>
        <authorList>
            <person name="Lucas S."/>
            <person name="Copeland A."/>
            <person name="Lapidus A."/>
            <person name="Bruce D."/>
            <person name="Goodwin L."/>
            <person name="Pitluck S."/>
            <person name="Kyrpides N."/>
            <person name="Mavromatis K."/>
            <person name="Pagani I."/>
            <person name="Ivanova N."/>
            <person name="Ovchinnikova G."/>
            <person name="Lu M."/>
            <person name="Detter J.C."/>
            <person name="Han C."/>
            <person name="Land M."/>
            <person name="Hauser L."/>
            <person name="Markowitz V."/>
            <person name="Cheng J.-F."/>
            <person name="Hugenholtz P."/>
            <person name="Woyke T."/>
            <person name="Wu D."/>
            <person name="Tindall B."/>
            <person name="Pomrenke H.G."/>
            <person name="Brambilla E."/>
            <person name="Klenk H.-P."/>
            <person name="Eisen J.A."/>
        </authorList>
    </citation>
    <scope>NUCLEOTIDE SEQUENCE [LARGE SCALE GENOMIC DNA]</scope>
    <source>
        <strain evidence="7">ATCC 49424 / DSM 5305 / JCM 21570 / IAM 15109 / NBRC 103401 / IFAM 1448</strain>
    </source>
</reference>
<dbReference type="PANTHER" id="PTHR12684">
    <property type="entry name" value="PUTATIVE PHOSPHOTRANSFERASE"/>
    <property type="match status" value="1"/>
</dbReference>
<dbReference type="InterPro" id="IPR022928">
    <property type="entry name" value="RNA_2'-PTrans_KptA"/>
</dbReference>
<dbReference type="HOGENOM" id="CLU_052998_4_1_0"/>
<dbReference type="EC" id="2.7.1.-" evidence="5"/>
<proteinExistence type="inferred from homology"/>
<keyword evidence="2 5" id="KW-0808">Transferase</keyword>
<dbReference type="Proteomes" id="UP000006860">
    <property type="component" value="Chromosome"/>
</dbReference>
<dbReference type="STRING" id="756272.Plabr_1682"/>
<dbReference type="InterPro" id="IPR042080">
    <property type="entry name" value="RNA_2'-PTrans_N"/>
</dbReference>
<organism evidence="6 7">
    <name type="scientific">Rubinisphaera brasiliensis (strain ATCC 49424 / DSM 5305 / JCM 21570 / IAM 15109 / NBRC 103401 / IFAM 1448)</name>
    <name type="common">Planctomyces brasiliensis</name>
    <dbReference type="NCBI Taxonomy" id="756272"/>
    <lineage>
        <taxon>Bacteria</taxon>
        <taxon>Pseudomonadati</taxon>
        <taxon>Planctomycetota</taxon>
        <taxon>Planctomycetia</taxon>
        <taxon>Planctomycetales</taxon>
        <taxon>Planctomycetaceae</taxon>
        <taxon>Rubinisphaera</taxon>
    </lineage>
</organism>
<name>F0ST82_RUBBR</name>
<dbReference type="HAMAP" id="MF_00299">
    <property type="entry name" value="KptA"/>
    <property type="match status" value="1"/>
</dbReference>
<keyword evidence="7" id="KW-1185">Reference proteome</keyword>
<dbReference type="Gene3D" id="3.20.170.30">
    <property type="match status" value="1"/>
</dbReference>
<comment type="function">
    <text evidence="4 5">Removes the 2'-phosphate from RNA via an intermediate in which the phosphate is ADP-ribosylated by NAD followed by a presumed transesterification to release the RNA and generate ADP-ribose 1''-2''-cyclic phosphate (APPR&gt;P). May function as an ADP-ribosylase.</text>
</comment>
<gene>
    <name evidence="5" type="primary">kptA</name>
    <name evidence="6" type="ordered locus">Plabr_1682</name>
</gene>
<dbReference type="AlphaFoldDB" id="F0ST82"/>
<evidence type="ECO:0000256" key="4">
    <source>
        <dbReference type="ARBA" id="ARBA00025212"/>
    </source>
</evidence>